<evidence type="ECO:0000256" key="1">
    <source>
        <dbReference type="SAM" id="MobiDB-lite"/>
    </source>
</evidence>
<organism evidence="2 3">
    <name type="scientific">Suillus discolor</name>
    <dbReference type="NCBI Taxonomy" id="1912936"/>
    <lineage>
        <taxon>Eukaryota</taxon>
        <taxon>Fungi</taxon>
        <taxon>Dikarya</taxon>
        <taxon>Basidiomycota</taxon>
        <taxon>Agaricomycotina</taxon>
        <taxon>Agaricomycetes</taxon>
        <taxon>Agaricomycetidae</taxon>
        <taxon>Boletales</taxon>
        <taxon>Suillineae</taxon>
        <taxon>Suillaceae</taxon>
        <taxon>Suillus</taxon>
    </lineage>
</organism>
<reference evidence="2" key="1">
    <citation type="journal article" date="2020" name="New Phytol.">
        <title>Comparative genomics reveals dynamic genome evolution in host specialist ectomycorrhizal fungi.</title>
        <authorList>
            <person name="Lofgren L.A."/>
            <person name="Nguyen N.H."/>
            <person name="Vilgalys R."/>
            <person name="Ruytinx J."/>
            <person name="Liao H.L."/>
            <person name="Branco S."/>
            <person name="Kuo A."/>
            <person name="LaButti K."/>
            <person name="Lipzen A."/>
            <person name="Andreopoulos W."/>
            <person name="Pangilinan J."/>
            <person name="Riley R."/>
            <person name="Hundley H."/>
            <person name="Na H."/>
            <person name="Barry K."/>
            <person name="Grigoriev I.V."/>
            <person name="Stajich J.E."/>
            <person name="Kennedy P.G."/>
        </authorList>
    </citation>
    <scope>NUCLEOTIDE SEQUENCE</scope>
    <source>
        <strain evidence="2">FC423</strain>
    </source>
</reference>
<feature type="compositionally biased region" description="Low complexity" evidence="1">
    <location>
        <begin position="13"/>
        <end position="31"/>
    </location>
</feature>
<evidence type="ECO:0000313" key="3">
    <source>
        <dbReference type="Proteomes" id="UP000823399"/>
    </source>
</evidence>
<dbReference type="RefSeq" id="XP_041286206.1">
    <property type="nucleotide sequence ID" value="XM_041431943.1"/>
</dbReference>
<sequence>MIGQLSSFYAQLPSTPSTSTATTSTSTAAAPVQPPTINIQARKDSFVTDIRPLLQPSAFGGARAINNLVNLIDDFGSEEVEPALRMEILTKICDNAANHYFQAWSRLQFASNTVQRSLTGYQLTVESLKSSKLGNGNRH</sequence>
<accession>A0A9P7ETM2</accession>
<dbReference type="Proteomes" id="UP000823399">
    <property type="component" value="Unassembled WGS sequence"/>
</dbReference>
<dbReference type="OrthoDB" id="6159439at2759"/>
<evidence type="ECO:0000313" key="2">
    <source>
        <dbReference type="EMBL" id="KAG2090396.1"/>
    </source>
</evidence>
<protein>
    <submittedName>
        <fullName evidence="2">Uncharacterized protein</fullName>
    </submittedName>
</protein>
<feature type="region of interest" description="Disordered" evidence="1">
    <location>
        <begin position="12"/>
        <end position="34"/>
    </location>
</feature>
<name>A0A9P7ETM2_9AGAM</name>
<dbReference type="AlphaFoldDB" id="A0A9P7ETM2"/>
<proteinExistence type="predicted"/>
<comment type="caution">
    <text evidence="2">The sequence shown here is derived from an EMBL/GenBank/DDBJ whole genome shotgun (WGS) entry which is preliminary data.</text>
</comment>
<dbReference type="EMBL" id="JABBWM010000104">
    <property type="protein sequence ID" value="KAG2090396.1"/>
    <property type="molecule type" value="Genomic_DNA"/>
</dbReference>
<dbReference type="GeneID" id="64694202"/>
<gene>
    <name evidence="2" type="ORF">F5147DRAFT_586710</name>
</gene>
<keyword evidence="3" id="KW-1185">Reference proteome</keyword>